<gene>
    <name evidence="3" type="ORF">UFOVP1296_57</name>
    <name evidence="1" type="ORF">UFOVP471_37</name>
    <name evidence="2" type="ORF">UFOVP890_57</name>
</gene>
<dbReference type="EMBL" id="LR797240">
    <property type="protein sequence ID" value="CAB4196111.1"/>
    <property type="molecule type" value="Genomic_DNA"/>
</dbReference>
<organism evidence="3">
    <name type="scientific">uncultured Caudovirales phage</name>
    <dbReference type="NCBI Taxonomy" id="2100421"/>
    <lineage>
        <taxon>Viruses</taxon>
        <taxon>Duplodnaviria</taxon>
        <taxon>Heunggongvirae</taxon>
        <taxon>Uroviricota</taxon>
        <taxon>Caudoviricetes</taxon>
        <taxon>Peduoviridae</taxon>
        <taxon>Maltschvirus</taxon>
        <taxon>Maltschvirus maltsch</taxon>
    </lineage>
</organism>
<name>A0A6J5RRC3_9CAUD</name>
<evidence type="ECO:0000313" key="3">
    <source>
        <dbReference type="EMBL" id="CAB4196111.1"/>
    </source>
</evidence>
<reference evidence="3" key="1">
    <citation type="submission" date="2020-05" db="EMBL/GenBank/DDBJ databases">
        <authorList>
            <person name="Chiriac C."/>
            <person name="Salcher M."/>
            <person name="Ghai R."/>
            <person name="Kavagutti S V."/>
        </authorList>
    </citation>
    <scope>NUCLEOTIDE SEQUENCE</scope>
</reference>
<proteinExistence type="predicted"/>
<accession>A0A6J5RRC3</accession>
<protein>
    <submittedName>
        <fullName evidence="3">Uncharacterized protein</fullName>
    </submittedName>
</protein>
<dbReference type="EMBL" id="LR796438">
    <property type="protein sequence ID" value="CAB4144394.1"/>
    <property type="molecule type" value="Genomic_DNA"/>
</dbReference>
<evidence type="ECO:0000313" key="1">
    <source>
        <dbReference type="EMBL" id="CAB4144394.1"/>
    </source>
</evidence>
<evidence type="ECO:0000313" key="2">
    <source>
        <dbReference type="EMBL" id="CAB4169566.1"/>
    </source>
</evidence>
<dbReference type="EMBL" id="LR796845">
    <property type="protein sequence ID" value="CAB4169566.1"/>
    <property type="molecule type" value="Genomic_DNA"/>
</dbReference>
<sequence length="85" mass="9970">MDARYREFLFHLRRVQQAYEYIFAYCGVKCPDFAEFDPAAWQQVLDCRHGDSQLEELFLRVAEEHGLYQAAHKKMVAEINSAQAV</sequence>